<name>A0A395MKF6_9HYPO</name>
<evidence type="ECO:0000313" key="1">
    <source>
        <dbReference type="EMBL" id="RFN48432.1"/>
    </source>
</evidence>
<dbReference type="AlphaFoldDB" id="A0A395MKF6"/>
<proteinExistence type="predicted"/>
<accession>A0A395MKF6</accession>
<dbReference type="Proteomes" id="UP000265631">
    <property type="component" value="Unassembled WGS sequence"/>
</dbReference>
<sequence>MGLLLGDCNLDFKPIACLIVPALKSSIKYIWRKIVQSKMVNKIRGEWDFDSKYHFESIEALGMWFKTTLGEPTASNNGRQELSSKACCMRVPGMKADFD</sequence>
<organism evidence="1 2">
    <name type="scientific">Fusarium flagelliforme</name>
    <dbReference type="NCBI Taxonomy" id="2675880"/>
    <lineage>
        <taxon>Eukaryota</taxon>
        <taxon>Fungi</taxon>
        <taxon>Dikarya</taxon>
        <taxon>Ascomycota</taxon>
        <taxon>Pezizomycotina</taxon>
        <taxon>Sordariomycetes</taxon>
        <taxon>Hypocreomycetidae</taxon>
        <taxon>Hypocreales</taxon>
        <taxon>Nectriaceae</taxon>
        <taxon>Fusarium</taxon>
        <taxon>Fusarium incarnatum-equiseti species complex</taxon>
    </lineage>
</organism>
<keyword evidence="2" id="KW-1185">Reference proteome</keyword>
<comment type="caution">
    <text evidence="1">The sequence shown here is derived from an EMBL/GenBank/DDBJ whole genome shotgun (WGS) entry which is preliminary data.</text>
</comment>
<gene>
    <name evidence="1" type="ORF">FIE12Z_7343</name>
</gene>
<dbReference type="EMBL" id="PXXK01000210">
    <property type="protein sequence ID" value="RFN48432.1"/>
    <property type="molecule type" value="Genomic_DNA"/>
</dbReference>
<reference evidence="1 2" key="1">
    <citation type="journal article" date="2018" name="PLoS Pathog.">
        <title>Evolution of structural diversity of trichothecenes, a family of toxins produced by plant pathogenic and entomopathogenic fungi.</title>
        <authorList>
            <person name="Proctor R.H."/>
            <person name="McCormick S.P."/>
            <person name="Kim H.S."/>
            <person name="Cardoza R.E."/>
            <person name="Stanley A.M."/>
            <person name="Lindo L."/>
            <person name="Kelly A."/>
            <person name="Brown D.W."/>
            <person name="Lee T."/>
            <person name="Vaughan M.M."/>
            <person name="Alexander N.J."/>
            <person name="Busman M."/>
            <person name="Gutierrez S."/>
        </authorList>
    </citation>
    <scope>NUCLEOTIDE SEQUENCE [LARGE SCALE GENOMIC DNA]</scope>
    <source>
        <strain evidence="1 2">NRRL 13405</strain>
    </source>
</reference>
<protein>
    <submittedName>
        <fullName evidence="1">Uncharacterized protein</fullName>
    </submittedName>
</protein>
<evidence type="ECO:0000313" key="2">
    <source>
        <dbReference type="Proteomes" id="UP000265631"/>
    </source>
</evidence>